<name>A0A562LXY7_9FLAO</name>
<sequence>MKLIIDQLKECIRSHPDVLNSAIGNTQNWKRTQCIVLSQIISDTLAKSDVLKGAKSNRNGNSISAMTLQRFFNDTYTDKVNPDLRFLKTLDKLAIFLGYTSLNNFLAHQNEKEKETEVEIGKKQTEAFEKLIFDYCQECFKCLQNLPAVNCGELSNFVFDDGPLKKRIKKALAKYSGYNVSISNIENKPTFTISDFNMVTVDADLIVLTVNESWNFEWKTSNDIEGKPYNKVNRQSYFLKEREGKWKIWDNHNPDYNELITEVKKACSIQKISF</sequence>
<evidence type="ECO:0000313" key="1">
    <source>
        <dbReference type="EMBL" id="TWI12398.1"/>
    </source>
</evidence>
<keyword evidence="2" id="KW-1185">Reference proteome</keyword>
<protein>
    <submittedName>
        <fullName evidence="1">Uncharacterized protein</fullName>
    </submittedName>
</protein>
<organism evidence="1 2">
    <name type="scientific">Flavobacterium cauense R2A-7</name>
    <dbReference type="NCBI Taxonomy" id="1341154"/>
    <lineage>
        <taxon>Bacteria</taxon>
        <taxon>Pseudomonadati</taxon>
        <taxon>Bacteroidota</taxon>
        <taxon>Flavobacteriia</taxon>
        <taxon>Flavobacteriales</taxon>
        <taxon>Flavobacteriaceae</taxon>
        <taxon>Flavobacterium</taxon>
    </lineage>
</organism>
<gene>
    <name evidence="1" type="ORF">IP98_01610</name>
</gene>
<evidence type="ECO:0000313" key="2">
    <source>
        <dbReference type="Proteomes" id="UP000319848"/>
    </source>
</evidence>
<dbReference type="AlphaFoldDB" id="A0A562LXY7"/>
<reference evidence="1 2" key="1">
    <citation type="journal article" date="2015" name="Stand. Genomic Sci.">
        <title>Genomic Encyclopedia of Bacterial and Archaeal Type Strains, Phase III: the genomes of soil and plant-associated and newly described type strains.</title>
        <authorList>
            <person name="Whitman W.B."/>
            <person name="Woyke T."/>
            <person name="Klenk H.P."/>
            <person name="Zhou Y."/>
            <person name="Lilburn T.G."/>
            <person name="Beck B.J."/>
            <person name="De Vos P."/>
            <person name="Vandamme P."/>
            <person name="Eisen J.A."/>
            <person name="Garrity G."/>
            <person name="Hugenholtz P."/>
            <person name="Kyrpides N.C."/>
        </authorList>
    </citation>
    <scope>NUCLEOTIDE SEQUENCE [LARGE SCALE GENOMIC DNA]</scope>
    <source>
        <strain evidence="1 2">CGMCC 1.7270</strain>
    </source>
</reference>
<accession>A0A562LXY7</accession>
<comment type="caution">
    <text evidence="1">The sequence shown here is derived from an EMBL/GenBank/DDBJ whole genome shotgun (WGS) entry which is preliminary data.</text>
</comment>
<dbReference type="RefSeq" id="WP_131473104.1">
    <property type="nucleotide sequence ID" value="NZ_AVBI01000014.1"/>
</dbReference>
<proteinExistence type="predicted"/>
<dbReference type="OrthoDB" id="1267200at2"/>
<dbReference type="EMBL" id="VLKQ01000006">
    <property type="protein sequence ID" value="TWI12398.1"/>
    <property type="molecule type" value="Genomic_DNA"/>
</dbReference>
<dbReference type="Proteomes" id="UP000319848">
    <property type="component" value="Unassembled WGS sequence"/>
</dbReference>